<evidence type="ECO:0000313" key="1">
    <source>
        <dbReference type="EMBL" id="EDM04118.1"/>
    </source>
</evidence>
<organism evidence="1 2">
    <name type="scientific">Rattus norvegicus</name>
    <name type="common">Rat</name>
    <dbReference type="NCBI Taxonomy" id="10116"/>
    <lineage>
        <taxon>Eukaryota</taxon>
        <taxon>Metazoa</taxon>
        <taxon>Chordata</taxon>
        <taxon>Craniata</taxon>
        <taxon>Vertebrata</taxon>
        <taxon>Euteleostomi</taxon>
        <taxon>Mammalia</taxon>
        <taxon>Eutheria</taxon>
        <taxon>Euarchontoglires</taxon>
        <taxon>Glires</taxon>
        <taxon>Rodentia</taxon>
        <taxon>Myomorpha</taxon>
        <taxon>Muroidea</taxon>
        <taxon>Muridae</taxon>
        <taxon>Murinae</taxon>
        <taxon>Rattus</taxon>
    </lineage>
</organism>
<reference evidence="1 2" key="1">
    <citation type="submission" date="2005-07" db="EMBL/GenBank/DDBJ databases">
        <authorList>
            <person name="Mural R.J."/>
            <person name="Li P.W."/>
            <person name="Adams M.D."/>
            <person name="Amanatides P.G."/>
            <person name="Baden-Tillson H."/>
            <person name="Barnstead M."/>
            <person name="Chin S.H."/>
            <person name="Dew I."/>
            <person name="Evans C.A."/>
            <person name="Ferriera S."/>
            <person name="Flanigan M."/>
            <person name="Fosler C."/>
            <person name="Glodek A."/>
            <person name="Gu Z."/>
            <person name="Holt R.A."/>
            <person name="Jennings D."/>
            <person name="Kraft C.L."/>
            <person name="Lu F."/>
            <person name="Nguyen T."/>
            <person name="Nusskern D.R."/>
            <person name="Pfannkoch C.M."/>
            <person name="Sitter C."/>
            <person name="Sutton G.G."/>
            <person name="Venter J.C."/>
            <person name="Wang Z."/>
            <person name="Woodage T."/>
            <person name="Zheng X.H."/>
            <person name="Zhong F."/>
        </authorList>
    </citation>
    <scope>NUCLEOTIDE SEQUENCE [LARGE SCALE GENOMIC DNA]</scope>
    <source>
        <strain>BN</strain>
        <strain evidence="2">Sprague-Dawley</strain>
    </source>
</reference>
<gene>
    <name evidence="1" type="ORF">rCG_35601</name>
</gene>
<protein>
    <submittedName>
        <fullName evidence="1">RCG35601</fullName>
    </submittedName>
</protein>
<accession>A6HDL3</accession>
<evidence type="ECO:0000313" key="2">
    <source>
        <dbReference type="Proteomes" id="UP000234681"/>
    </source>
</evidence>
<dbReference type="Proteomes" id="UP000234681">
    <property type="component" value="Chromosome 10"/>
</dbReference>
<dbReference type="AlphaFoldDB" id="A6HDL3"/>
<sequence>MDIGTGIQEHPLELEQPISRYFLEEH</sequence>
<name>A6HDL3_RAT</name>
<dbReference type="EMBL" id="CH473948">
    <property type="protein sequence ID" value="EDM04118.1"/>
    <property type="molecule type" value="Genomic_DNA"/>
</dbReference>
<proteinExistence type="predicted"/>